<dbReference type="SMART" id="SM00867">
    <property type="entry name" value="YceI"/>
    <property type="match status" value="1"/>
</dbReference>
<dbReference type="SUPFAM" id="SSF101874">
    <property type="entry name" value="YceI-like"/>
    <property type="match status" value="1"/>
</dbReference>
<feature type="signal peptide" evidence="1">
    <location>
        <begin position="1"/>
        <end position="20"/>
    </location>
</feature>
<feature type="chain" id="PRO_5016680369" description="Lipid/polyisoprenoid-binding YceI-like domain-containing protein" evidence="1">
    <location>
        <begin position="21"/>
        <end position="187"/>
    </location>
</feature>
<evidence type="ECO:0000313" key="4">
    <source>
        <dbReference type="Proteomes" id="UP000253919"/>
    </source>
</evidence>
<gene>
    <name evidence="3" type="ORF">AHMF7616_05080</name>
</gene>
<dbReference type="PANTHER" id="PTHR34406:SF1">
    <property type="entry name" value="PROTEIN YCEI"/>
    <property type="match status" value="1"/>
</dbReference>
<dbReference type="OrthoDB" id="116832at2"/>
<accession>A0A369QUH3</accession>
<dbReference type="Proteomes" id="UP000253919">
    <property type="component" value="Unassembled WGS sequence"/>
</dbReference>
<dbReference type="EMBL" id="QASA01000001">
    <property type="protein sequence ID" value="RDC66449.1"/>
    <property type="molecule type" value="Genomic_DNA"/>
</dbReference>
<dbReference type="Pfam" id="PF04264">
    <property type="entry name" value="YceI"/>
    <property type="match status" value="1"/>
</dbReference>
<keyword evidence="1" id="KW-0732">Signal</keyword>
<evidence type="ECO:0000259" key="2">
    <source>
        <dbReference type="SMART" id="SM00867"/>
    </source>
</evidence>
<keyword evidence="4" id="KW-1185">Reference proteome</keyword>
<dbReference type="AlphaFoldDB" id="A0A369QUH3"/>
<dbReference type="InterPro" id="IPR007372">
    <property type="entry name" value="Lipid/polyisoprenoid-bd_YceI"/>
</dbReference>
<dbReference type="PANTHER" id="PTHR34406">
    <property type="entry name" value="PROTEIN YCEI"/>
    <property type="match status" value="1"/>
</dbReference>
<dbReference type="RefSeq" id="WP_115375307.1">
    <property type="nucleotide sequence ID" value="NZ_QASA01000001.1"/>
</dbReference>
<dbReference type="Gene3D" id="2.40.128.110">
    <property type="entry name" value="Lipid/polyisoprenoid-binding, YceI-like"/>
    <property type="match status" value="1"/>
</dbReference>
<comment type="caution">
    <text evidence="3">The sequence shown here is derived from an EMBL/GenBank/DDBJ whole genome shotgun (WGS) entry which is preliminary data.</text>
</comment>
<organism evidence="3 4">
    <name type="scientific">Adhaeribacter pallidiroseus</name>
    <dbReference type="NCBI Taxonomy" id="2072847"/>
    <lineage>
        <taxon>Bacteria</taxon>
        <taxon>Pseudomonadati</taxon>
        <taxon>Bacteroidota</taxon>
        <taxon>Cytophagia</taxon>
        <taxon>Cytophagales</taxon>
        <taxon>Hymenobacteraceae</taxon>
        <taxon>Adhaeribacter</taxon>
    </lineage>
</organism>
<evidence type="ECO:0000256" key="1">
    <source>
        <dbReference type="SAM" id="SignalP"/>
    </source>
</evidence>
<sequence length="187" mass="20922">MKVFLLLFGLLVLGSGEGAAQSRYFTRTGHIWIFSETPIENIEAHNKAVSSFISFDTGEMVFSVPMKSFEFRKSLMQEHFNENYVESDKFPKGSFKGNIVNIQSVDFKKDGVYPVKVSGTLTIHGVSRPVTADGTLDVKGNRIGAKSTFTITPQEYNIEIPLLVRAHVAKIIQINVDLQYDPFIAKQ</sequence>
<proteinExistence type="predicted"/>
<reference evidence="3 4" key="1">
    <citation type="submission" date="2018-04" db="EMBL/GenBank/DDBJ databases">
        <title>Adhaeribacter sp. HMF7616 genome sequencing and assembly.</title>
        <authorList>
            <person name="Kang H."/>
            <person name="Kang J."/>
            <person name="Cha I."/>
            <person name="Kim H."/>
            <person name="Joh K."/>
        </authorList>
    </citation>
    <scope>NUCLEOTIDE SEQUENCE [LARGE SCALE GENOMIC DNA]</scope>
    <source>
        <strain evidence="3 4">HMF7616</strain>
    </source>
</reference>
<protein>
    <recommendedName>
        <fullName evidence="2">Lipid/polyisoprenoid-binding YceI-like domain-containing protein</fullName>
    </recommendedName>
</protein>
<evidence type="ECO:0000313" key="3">
    <source>
        <dbReference type="EMBL" id="RDC66449.1"/>
    </source>
</evidence>
<feature type="domain" description="Lipid/polyisoprenoid-binding YceI-like" evidence="2">
    <location>
        <begin position="23"/>
        <end position="181"/>
    </location>
</feature>
<name>A0A369QUH3_9BACT</name>
<dbReference type="InterPro" id="IPR036761">
    <property type="entry name" value="TTHA0802/YceI-like_sf"/>
</dbReference>